<name>E4T1X7_PALPW</name>
<organism evidence="5 6">
    <name type="scientific">Paludibacter propionicigenes (strain DSM 17365 / JCM 13257 / WB4)</name>
    <dbReference type="NCBI Taxonomy" id="694427"/>
    <lineage>
        <taxon>Bacteria</taxon>
        <taxon>Pseudomonadati</taxon>
        <taxon>Bacteroidota</taxon>
        <taxon>Bacteroidia</taxon>
        <taxon>Bacteroidales</taxon>
        <taxon>Paludibacteraceae</taxon>
        <taxon>Paludibacter</taxon>
    </lineage>
</organism>
<evidence type="ECO:0000313" key="5">
    <source>
        <dbReference type="EMBL" id="ADQ78721.1"/>
    </source>
</evidence>
<dbReference type="PROSITE" id="PS50932">
    <property type="entry name" value="HTH_LACI_2"/>
    <property type="match status" value="1"/>
</dbReference>
<dbReference type="eggNOG" id="COG1879">
    <property type="taxonomic scope" value="Bacteria"/>
</dbReference>
<dbReference type="InterPro" id="IPR025997">
    <property type="entry name" value="SBP_2_dom"/>
</dbReference>
<dbReference type="AlphaFoldDB" id="E4T1X7"/>
<dbReference type="PROSITE" id="PS00356">
    <property type="entry name" value="HTH_LACI_1"/>
    <property type="match status" value="1"/>
</dbReference>
<keyword evidence="6" id="KW-1185">Reference proteome</keyword>
<dbReference type="CDD" id="cd01392">
    <property type="entry name" value="HTH_LacI"/>
    <property type="match status" value="1"/>
</dbReference>
<dbReference type="Pfam" id="PF13407">
    <property type="entry name" value="Peripla_BP_4"/>
    <property type="match status" value="1"/>
</dbReference>
<evidence type="ECO:0000256" key="2">
    <source>
        <dbReference type="ARBA" id="ARBA00023125"/>
    </source>
</evidence>
<dbReference type="Gene3D" id="3.40.50.2300">
    <property type="match status" value="2"/>
</dbReference>
<gene>
    <name evidence="5" type="ordered locus">Palpr_0562</name>
</gene>
<evidence type="ECO:0000313" key="6">
    <source>
        <dbReference type="Proteomes" id="UP000008718"/>
    </source>
</evidence>
<dbReference type="STRING" id="694427.Palpr_0562"/>
<dbReference type="Gene3D" id="1.10.260.40">
    <property type="entry name" value="lambda repressor-like DNA-binding domains"/>
    <property type="match status" value="1"/>
</dbReference>
<protein>
    <submittedName>
        <fullName evidence="5">Transcriptional regulator, LacI family</fullName>
    </submittedName>
</protein>
<feature type="domain" description="HTH lacI-type" evidence="4">
    <location>
        <begin position="8"/>
        <end position="62"/>
    </location>
</feature>
<accession>E4T1X7</accession>
<dbReference type="OrthoDB" id="628703at2"/>
<evidence type="ECO:0000256" key="3">
    <source>
        <dbReference type="ARBA" id="ARBA00023163"/>
    </source>
</evidence>
<evidence type="ECO:0000256" key="1">
    <source>
        <dbReference type="ARBA" id="ARBA00023015"/>
    </source>
</evidence>
<dbReference type="InterPro" id="IPR010982">
    <property type="entry name" value="Lambda_DNA-bd_dom_sf"/>
</dbReference>
<evidence type="ECO:0000259" key="4">
    <source>
        <dbReference type="PROSITE" id="PS50932"/>
    </source>
</evidence>
<keyword evidence="3" id="KW-0804">Transcription</keyword>
<reference key="1">
    <citation type="submission" date="2010-11" db="EMBL/GenBank/DDBJ databases">
        <title>The complete genome of Paludibacter propionicigenes DSM 17365.</title>
        <authorList>
            <consortium name="US DOE Joint Genome Institute (JGI-PGF)"/>
            <person name="Lucas S."/>
            <person name="Copeland A."/>
            <person name="Lapidus A."/>
            <person name="Bruce D."/>
            <person name="Goodwin L."/>
            <person name="Pitluck S."/>
            <person name="Kyrpides N."/>
            <person name="Mavromatis K."/>
            <person name="Ivanova N."/>
            <person name="Munk A.C."/>
            <person name="Brettin T."/>
            <person name="Detter J.C."/>
            <person name="Han C."/>
            <person name="Tapia R."/>
            <person name="Land M."/>
            <person name="Hauser L."/>
            <person name="Markowitz V."/>
            <person name="Cheng J.-F."/>
            <person name="Hugenholtz P."/>
            <person name="Woyke T."/>
            <person name="Wu D."/>
            <person name="Gronow S."/>
            <person name="Wellnitz S."/>
            <person name="Brambilla E."/>
            <person name="Klenk H.-P."/>
            <person name="Eisen J.A."/>
        </authorList>
    </citation>
    <scope>NUCLEOTIDE SEQUENCE</scope>
    <source>
        <strain>WB4</strain>
    </source>
</reference>
<dbReference type="InterPro" id="IPR028082">
    <property type="entry name" value="Peripla_BP_I"/>
</dbReference>
<dbReference type="EMBL" id="CP002345">
    <property type="protein sequence ID" value="ADQ78721.1"/>
    <property type="molecule type" value="Genomic_DNA"/>
</dbReference>
<dbReference type="SUPFAM" id="SSF53822">
    <property type="entry name" value="Periplasmic binding protein-like I"/>
    <property type="match status" value="1"/>
</dbReference>
<dbReference type="SMART" id="SM00354">
    <property type="entry name" value="HTH_LACI"/>
    <property type="match status" value="1"/>
</dbReference>
<proteinExistence type="predicted"/>
<dbReference type="PANTHER" id="PTHR30146">
    <property type="entry name" value="LACI-RELATED TRANSCRIPTIONAL REPRESSOR"/>
    <property type="match status" value="1"/>
</dbReference>
<keyword evidence="2" id="KW-0238">DNA-binding</keyword>
<keyword evidence="1" id="KW-0805">Transcription regulation</keyword>
<sequence length="357" mass="41403">MENTGDKIRIKDIAKLAGVSEGTVDRVIHQRGDVSLKSLEAVQKVLDEINYKPNLIARSLASKKQFHFVCLIPEHGYQDYWQSVNNGFQQAAEEFVHYNVRIKQLYFNQFDAHSFTRTSEEVLSLKPDAVFVAPIFRDEALKFTAELDALDIPFSFIDSIVDNTNFVTYYGQHSFQSGYIAAKLLLSSFKQDEKVMIVRTRRNGAVSNQTRNRYNGFMQYVKDVEMIDKLKVINVEFNDNDEDSNLQKVRDAFENNSNIKAAVTFTSKVYRLASYLEKLQHDDVHIIGYDLLEKNVHYLKQGIVSYLIAQQPNKQAYFTVQAMCKELIFKQEISRINYVPIDVLMKENIDYYLKFNE</sequence>
<dbReference type="GO" id="GO:0000976">
    <property type="term" value="F:transcription cis-regulatory region binding"/>
    <property type="evidence" value="ECO:0007669"/>
    <property type="project" value="TreeGrafter"/>
</dbReference>
<dbReference type="SUPFAM" id="SSF47413">
    <property type="entry name" value="lambda repressor-like DNA-binding domains"/>
    <property type="match status" value="1"/>
</dbReference>
<dbReference type="Pfam" id="PF00356">
    <property type="entry name" value="LacI"/>
    <property type="match status" value="1"/>
</dbReference>
<reference evidence="5 6" key="2">
    <citation type="journal article" date="2011" name="Stand. Genomic Sci.">
        <title>Complete genome sequence of Paludibacter propionicigenes type strain (WB4).</title>
        <authorList>
            <person name="Gronow S."/>
            <person name="Munk C."/>
            <person name="Lapidus A."/>
            <person name="Nolan M."/>
            <person name="Lucas S."/>
            <person name="Hammon N."/>
            <person name="Deshpande S."/>
            <person name="Cheng J.F."/>
            <person name="Tapia R."/>
            <person name="Han C."/>
            <person name="Goodwin L."/>
            <person name="Pitluck S."/>
            <person name="Liolios K."/>
            <person name="Ivanova N."/>
            <person name="Mavromatis K."/>
            <person name="Mikhailova N."/>
            <person name="Pati A."/>
            <person name="Chen A."/>
            <person name="Palaniappan K."/>
            <person name="Land M."/>
            <person name="Hauser L."/>
            <person name="Chang Y.J."/>
            <person name="Jeffries C.D."/>
            <person name="Brambilla E."/>
            <person name="Rohde M."/>
            <person name="Goker M."/>
            <person name="Detter J.C."/>
            <person name="Woyke T."/>
            <person name="Bristow J."/>
            <person name="Eisen J.A."/>
            <person name="Markowitz V."/>
            <person name="Hugenholtz P."/>
            <person name="Kyrpides N.C."/>
            <person name="Klenk H.P."/>
        </authorList>
    </citation>
    <scope>NUCLEOTIDE SEQUENCE [LARGE SCALE GENOMIC DNA]</scope>
    <source>
        <strain evidence="6">DSM 17365 / JCM 13257 / WB4</strain>
    </source>
</reference>
<dbReference type="PANTHER" id="PTHR30146:SF144">
    <property type="entry name" value="LACI-FAMILY TRANSCRIPTION REGULATOR"/>
    <property type="match status" value="1"/>
</dbReference>
<dbReference type="Proteomes" id="UP000008718">
    <property type="component" value="Chromosome"/>
</dbReference>
<dbReference type="HOGENOM" id="CLU_037628_0_1_10"/>
<dbReference type="GO" id="GO:0003700">
    <property type="term" value="F:DNA-binding transcription factor activity"/>
    <property type="evidence" value="ECO:0007669"/>
    <property type="project" value="TreeGrafter"/>
</dbReference>
<dbReference type="KEGG" id="ppn:Palpr_0562"/>
<dbReference type="RefSeq" id="WP_013444090.1">
    <property type="nucleotide sequence ID" value="NC_014734.1"/>
</dbReference>
<dbReference type="InterPro" id="IPR000843">
    <property type="entry name" value="HTH_LacI"/>
</dbReference>